<dbReference type="Pfam" id="PF04082">
    <property type="entry name" value="Fungal_trans"/>
    <property type="match status" value="1"/>
</dbReference>
<dbReference type="PROSITE" id="PS50048">
    <property type="entry name" value="ZN2_CY6_FUNGAL_2"/>
    <property type="match status" value="1"/>
</dbReference>
<keyword evidence="2" id="KW-0479">Metal-binding</keyword>
<dbReference type="InterPro" id="IPR050815">
    <property type="entry name" value="TF_fung"/>
</dbReference>
<proteinExistence type="predicted"/>
<dbReference type="InterPro" id="IPR001138">
    <property type="entry name" value="Zn2Cys6_DnaBD"/>
</dbReference>
<dbReference type="Proteomes" id="UP000717696">
    <property type="component" value="Unassembled WGS sequence"/>
</dbReference>
<evidence type="ECO:0000256" key="5">
    <source>
        <dbReference type="ARBA" id="ARBA00023242"/>
    </source>
</evidence>
<dbReference type="InterPro" id="IPR036864">
    <property type="entry name" value="Zn2-C6_fun-type_DNA-bd_sf"/>
</dbReference>
<dbReference type="GO" id="GO:0005634">
    <property type="term" value="C:nucleus"/>
    <property type="evidence" value="ECO:0007669"/>
    <property type="project" value="UniProtKB-SubCell"/>
</dbReference>
<dbReference type="SMART" id="SM00066">
    <property type="entry name" value="GAL4"/>
    <property type="match status" value="1"/>
</dbReference>
<dbReference type="PANTHER" id="PTHR47338">
    <property type="entry name" value="ZN(II)2CYS6 TRANSCRIPTION FACTOR (EUROFUNG)-RELATED"/>
    <property type="match status" value="1"/>
</dbReference>
<dbReference type="AlphaFoldDB" id="A0A9P9FCS5"/>
<keyword evidence="4" id="KW-0804">Transcription</keyword>
<dbReference type="GO" id="GO:0006351">
    <property type="term" value="P:DNA-templated transcription"/>
    <property type="evidence" value="ECO:0007669"/>
    <property type="project" value="InterPro"/>
</dbReference>
<gene>
    <name evidence="8" type="ORF">B0J13DRAFT_541234</name>
</gene>
<comment type="caution">
    <text evidence="8">The sequence shown here is derived from an EMBL/GenBank/DDBJ whole genome shotgun (WGS) entry which is preliminary data.</text>
</comment>
<dbReference type="CDD" id="cd00067">
    <property type="entry name" value="GAL4"/>
    <property type="match status" value="1"/>
</dbReference>
<evidence type="ECO:0000256" key="4">
    <source>
        <dbReference type="ARBA" id="ARBA00023163"/>
    </source>
</evidence>
<organism evidence="8 9">
    <name type="scientific">Dactylonectria estremocensis</name>
    <dbReference type="NCBI Taxonomy" id="1079267"/>
    <lineage>
        <taxon>Eukaryota</taxon>
        <taxon>Fungi</taxon>
        <taxon>Dikarya</taxon>
        <taxon>Ascomycota</taxon>
        <taxon>Pezizomycotina</taxon>
        <taxon>Sordariomycetes</taxon>
        <taxon>Hypocreomycetidae</taxon>
        <taxon>Hypocreales</taxon>
        <taxon>Nectriaceae</taxon>
        <taxon>Dactylonectria</taxon>
    </lineage>
</organism>
<keyword evidence="3" id="KW-0805">Transcription regulation</keyword>
<comment type="subcellular location">
    <subcellularLocation>
        <location evidence="1">Nucleus</location>
    </subcellularLocation>
</comment>
<evidence type="ECO:0000256" key="3">
    <source>
        <dbReference type="ARBA" id="ARBA00023015"/>
    </source>
</evidence>
<dbReference type="GO" id="GO:0000981">
    <property type="term" value="F:DNA-binding transcription factor activity, RNA polymerase II-specific"/>
    <property type="evidence" value="ECO:0007669"/>
    <property type="project" value="InterPro"/>
</dbReference>
<evidence type="ECO:0000313" key="9">
    <source>
        <dbReference type="Proteomes" id="UP000717696"/>
    </source>
</evidence>
<dbReference type="Gene3D" id="4.10.240.10">
    <property type="entry name" value="Zn(2)-C6 fungal-type DNA-binding domain"/>
    <property type="match status" value="1"/>
</dbReference>
<dbReference type="EMBL" id="JAGMUU010000002">
    <property type="protein sequence ID" value="KAH7160515.1"/>
    <property type="molecule type" value="Genomic_DNA"/>
</dbReference>
<dbReference type="PROSITE" id="PS00463">
    <property type="entry name" value="ZN2_CY6_FUNGAL_1"/>
    <property type="match status" value="1"/>
</dbReference>
<dbReference type="GO" id="GO:0008270">
    <property type="term" value="F:zinc ion binding"/>
    <property type="evidence" value="ECO:0007669"/>
    <property type="project" value="InterPro"/>
</dbReference>
<dbReference type="GO" id="GO:0003677">
    <property type="term" value="F:DNA binding"/>
    <property type="evidence" value="ECO:0007669"/>
    <property type="project" value="InterPro"/>
</dbReference>
<evidence type="ECO:0000259" key="7">
    <source>
        <dbReference type="PROSITE" id="PS50048"/>
    </source>
</evidence>
<dbReference type="CDD" id="cd12148">
    <property type="entry name" value="fungal_TF_MHR"/>
    <property type="match status" value="1"/>
</dbReference>
<feature type="region of interest" description="Disordered" evidence="6">
    <location>
        <begin position="59"/>
        <end position="78"/>
    </location>
</feature>
<dbReference type="OrthoDB" id="3362851at2759"/>
<dbReference type="Pfam" id="PF00172">
    <property type="entry name" value="Zn_clus"/>
    <property type="match status" value="1"/>
</dbReference>
<dbReference type="InterPro" id="IPR007219">
    <property type="entry name" value="XnlR_reg_dom"/>
</dbReference>
<reference evidence="8" key="1">
    <citation type="journal article" date="2021" name="Nat. Commun.">
        <title>Genetic determinants of endophytism in the Arabidopsis root mycobiome.</title>
        <authorList>
            <person name="Mesny F."/>
            <person name="Miyauchi S."/>
            <person name="Thiergart T."/>
            <person name="Pickel B."/>
            <person name="Atanasova L."/>
            <person name="Karlsson M."/>
            <person name="Huettel B."/>
            <person name="Barry K.W."/>
            <person name="Haridas S."/>
            <person name="Chen C."/>
            <person name="Bauer D."/>
            <person name="Andreopoulos W."/>
            <person name="Pangilinan J."/>
            <person name="LaButti K."/>
            <person name="Riley R."/>
            <person name="Lipzen A."/>
            <person name="Clum A."/>
            <person name="Drula E."/>
            <person name="Henrissat B."/>
            <person name="Kohler A."/>
            <person name="Grigoriev I.V."/>
            <person name="Martin F.M."/>
            <person name="Hacquard S."/>
        </authorList>
    </citation>
    <scope>NUCLEOTIDE SEQUENCE</scope>
    <source>
        <strain evidence="8">MPI-CAGE-AT-0021</strain>
    </source>
</reference>
<protein>
    <recommendedName>
        <fullName evidence="7">Zn(2)-C6 fungal-type domain-containing protein</fullName>
    </recommendedName>
</protein>
<evidence type="ECO:0000256" key="1">
    <source>
        <dbReference type="ARBA" id="ARBA00004123"/>
    </source>
</evidence>
<keyword evidence="5" id="KW-0539">Nucleus</keyword>
<dbReference type="SUPFAM" id="SSF57701">
    <property type="entry name" value="Zn2/Cys6 DNA-binding domain"/>
    <property type="match status" value="1"/>
</dbReference>
<name>A0A9P9FCS5_9HYPO</name>
<sequence length="708" mass="78757">MSDAPPAVSAKRRNSFAHQLEAAKFRVCDHCRIKKTKCDMTRPTCSSCQSRGAVCTYSQRRKKPGPAKGTQRGPRSLSDASLAVSTSCRTFTTAPVFSPSSILEALGAFGEAIDESTYACDLDSANWFSDDAVARQQFFENQFIGASPYDSLSVPSPGNCLDLGPEVEAYLLSLYFSHLQPIYPLLRHVPSLSSNHKPSVLSLRLKMAVYAVASRFANPDVCRTPISPKLFAQHATNLSRGPALTLDELKASLLLCIYDMSESLSWDTVTEIARITRMAELYYGLHLDGNCTEQNRAEASGDKLCASDKHSKSSSSIDHDMEEWKSVWWCIYSLDTSCNAVASFSNAISDNFQSRMALPSVSIPDFTNPALCDSKSHDDKSHFIPSTGRKHWELMRTLFSKASCRNRNLYLGACSLMRSVTELRSLIRQSRGQDLQARLHELESDCTAASFALPPWFFNATRNLGIGETEQQHQNRLETLLVWFCANLLLPICAAKISCQTTGGGATELQVHWLAILSKANDVVRVVQNWKPCYFEAVDPMCTHIIVLTASVLAYNGQFETDNGTTRSQFTKHLDLFELFLDQMAVTWPIAHHHGNALKLLRTTLSIQNPTYRDALDYIFRLTSPLSGQLLSPPTDELLVQPNFVDEFSSLPFSNEPTSAESARSTDKRMQEFTDGQFMDDNWLEELEPECLDGINGGLDLTDITTED</sequence>
<feature type="domain" description="Zn(2)-C6 fungal-type" evidence="7">
    <location>
        <begin position="27"/>
        <end position="57"/>
    </location>
</feature>
<keyword evidence="9" id="KW-1185">Reference proteome</keyword>
<dbReference type="PANTHER" id="PTHR47338:SF5">
    <property type="entry name" value="ZN(II)2CYS6 TRANSCRIPTION FACTOR (EUROFUNG)"/>
    <property type="match status" value="1"/>
</dbReference>
<accession>A0A9P9FCS5</accession>
<evidence type="ECO:0000256" key="6">
    <source>
        <dbReference type="SAM" id="MobiDB-lite"/>
    </source>
</evidence>
<evidence type="ECO:0000256" key="2">
    <source>
        <dbReference type="ARBA" id="ARBA00022723"/>
    </source>
</evidence>
<evidence type="ECO:0000313" key="8">
    <source>
        <dbReference type="EMBL" id="KAH7160515.1"/>
    </source>
</evidence>